<keyword evidence="2" id="KW-0732">Signal</keyword>
<evidence type="ECO:0000256" key="1">
    <source>
        <dbReference type="SAM" id="MobiDB-lite"/>
    </source>
</evidence>
<comment type="caution">
    <text evidence="3">The sequence shown here is derived from an EMBL/GenBank/DDBJ whole genome shotgun (WGS) entry which is preliminary data.</text>
</comment>
<gene>
    <name evidence="3" type="ORF">TGAM01_v205129</name>
</gene>
<dbReference type="AlphaFoldDB" id="A0A2P4ZPF4"/>
<feature type="compositionally biased region" description="Polar residues" evidence="1">
    <location>
        <begin position="110"/>
        <end position="120"/>
    </location>
</feature>
<feature type="compositionally biased region" description="Basic residues" evidence="1">
    <location>
        <begin position="73"/>
        <end position="82"/>
    </location>
</feature>
<evidence type="ECO:0000313" key="3">
    <source>
        <dbReference type="EMBL" id="PON26185.1"/>
    </source>
</evidence>
<name>A0A2P4ZPF4_9HYPO</name>
<dbReference type="Proteomes" id="UP000054821">
    <property type="component" value="Unassembled WGS sequence"/>
</dbReference>
<dbReference type="RefSeq" id="XP_018658033.1">
    <property type="nucleotide sequence ID" value="XM_018808718.1"/>
</dbReference>
<evidence type="ECO:0000256" key="2">
    <source>
        <dbReference type="SAM" id="SignalP"/>
    </source>
</evidence>
<protein>
    <recommendedName>
        <fullName evidence="5">Secreted protein</fullName>
    </recommendedName>
</protein>
<feature type="chain" id="PRO_5015103480" description="Secreted protein" evidence="2">
    <location>
        <begin position="25"/>
        <end position="120"/>
    </location>
</feature>
<evidence type="ECO:0008006" key="5">
    <source>
        <dbReference type="Google" id="ProtNLM"/>
    </source>
</evidence>
<evidence type="ECO:0000313" key="4">
    <source>
        <dbReference type="Proteomes" id="UP000054821"/>
    </source>
</evidence>
<organism evidence="3 4">
    <name type="scientific">Trichoderma gamsii</name>
    <dbReference type="NCBI Taxonomy" id="398673"/>
    <lineage>
        <taxon>Eukaryota</taxon>
        <taxon>Fungi</taxon>
        <taxon>Dikarya</taxon>
        <taxon>Ascomycota</taxon>
        <taxon>Pezizomycotina</taxon>
        <taxon>Sordariomycetes</taxon>
        <taxon>Hypocreomycetidae</taxon>
        <taxon>Hypocreales</taxon>
        <taxon>Hypocreaceae</taxon>
        <taxon>Trichoderma</taxon>
    </lineage>
</organism>
<feature type="signal peptide" evidence="2">
    <location>
        <begin position="1"/>
        <end position="24"/>
    </location>
</feature>
<accession>A0A2P4ZPF4</accession>
<keyword evidence="4" id="KW-1185">Reference proteome</keyword>
<proteinExistence type="predicted"/>
<sequence>MLHQQLAQQQNLMLLVAFLSSVLCFSSDSLSTPSFSPEAASSRGKESYYLLAAADGLLLRGKRCRHAPDRQKSGGKYRKREKMHAEAASLDQCAADPSHTKKRLPGSANLEISSTLHRVQ</sequence>
<dbReference type="EMBL" id="JPDN02000015">
    <property type="protein sequence ID" value="PON26185.1"/>
    <property type="molecule type" value="Genomic_DNA"/>
</dbReference>
<reference evidence="3 4" key="1">
    <citation type="journal article" date="2016" name="Genome Announc.">
        <title>Draft Whole-Genome Sequence of Trichoderma gamsii T6085, a Promising Biocontrol Agent of Fusarium Head Blight on Wheat.</title>
        <authorList>
            <person name="Baroncelli R."/>
            <person name="Zapparata A."/>
            <person name="Piaggeschi G."/>
            <person name="Sarrocco S."/>
            <person name="Vannacci G."/>
        </authorList>
    </citation>
    <scope>NUCLEOTIDE SEQUENCE [LARGE SCALE GENOMIC DNA]</scope>
    <source>
        <strain evidence="3 4">T6085</strain>
    </source>
</reference>
<feature type="region of interest" description="Disordered" evidence="1">
    <location>
        <begin position="63"/>
        <end position="120"/>
    </location>
</feature>
<dbReference type="GeneID" id="29988801"/>